<organism evidence="5 6">
    <name type="scientific">Pseudoalteromonas neustonica</name>
    <dbReference type="NCBI Taxonomy" id="1840331"/>
    <lineage>
        <taxon>Bacteria</taxon>
        <taxon>Pseudomonadati</taxon>
        <taxon>Pseudomonadota</taxon>
        <taxon>Gammaproteobacteria</taxon>
        <taxon>Alteromonadales</taxon>
        <taxon>Pseudoalteromonadaceae</taxon>
        <taxon>Pseudoalteromonas</taxon>
    </lineage>
</organism>
<evidence type="ECO:0000256" key="1">
    <source>
        <dbReference type="ARBA" id="ARBA00023002"/>
    </source>
</evidence>
<keyword evidence="1 3" id="KW-0560">Oxidoreductase</keyword>
<dbReference type="InterPro" id="IPR016163">
    <property type="entry name" value="Ald_DH_C"/>
</dbReference>
<feature type="domain" description="Aldehyde dehydrogenase" evidence="4">
    <location>
        <begin position="4"/>
        <end position="450"/>
    </location>
</feature>
<dbReference type="InterPro" id="IPR016161">
    <property type="entry name" value="Ald_DH/histidinol_DH"/>
</dbReference>
<comment type="caution">
    <text evidence="5">The sequence shown here is derived from an EMBL/GenBank/DDBJ whole genome shotgun (WGS) entry which is preliminary data.</text>
</comment>
<dbReference type="CDD" id="cd07106">
    <property type="entry name" value="ALDH_AldA-AAD23400"/>
    <property type="match status" value="1"/>
</dbReference>
<dbReference type="Proteomes" id="UP001388366">
    <property type="component" value="Unassembled WGS sequence"/>
</dbReference>
<dbReference type="InterPro" id="IPR029510">
    <property type="entry name" value="Ald_DH_CS_GLU"/>
</dbReference>
<dbReference type="PROSITE" id="PS00687">
    <property type="entry name" value="ALDEHYDE_DEHYDR_GLU"/>
    <property type="match status" value="1"/>
</dbReference>
<dbReference type="Gene3D" id="3.40.309.10">
    <property type="entry name" value="Aldehyde Dehydrogenase, Chain A, domain 2"/>
    <property type="match status" value="1"/>
</dbReference>
<dbReference type="PROSITE" id="PS00070">
    <property type="entry name" value="ALDEHYDE_DEHYDR_CYS"/>
    <property type="match status" value="1"/>
</dbReference>
<comment type="similarity">
    <text evidence="3">Belongs to the aldehyde dehydrogenase family.</text>
</comment>
<proteinExistence type="inferred from homology"/>
<dbReference type="InterPro" id="IPR016162">
    <property type="entry name" value="Ald_DH_N"/>
</dbReference>
<evidence type="ECO:0000256" key="3">
    <source>
        <dbReference type="RuleBase" id="RU003345"/>
    </source>
</evidence>
<dbReference type="EMBL" id="JBBMQU010000006">
    <property type="protein sequence ID" value="MEM5550176.1"/>
    <property type="molecule type" value="Genomic_DNA"/>
</dbReference>
<accession>A0ABU9U180</accession>
<reference evidence="5 6" key="1">
    <citation type="submission" date="2024-03" db="EMBL/GenBank/DDBJ databases">
        <title>Community enrichment and isolation of bacterial strains for fucoidan degradation.</title>
        <authorList>
            <person name="Sichert A."/>
        </authorList>
    </citation>
    <scope>NUCLEOTIDE SEQUENCE [LARGE SCALE GENOMIC DNA]</scope>
    <source>
        <strain evidence="5 6">AS81</strain>
    </source>
</reference>
<evidence type="ECO:0000313" key="6">
    <source>
        <dbReference type="Proteomes" id="UP001388366"/>
    </source>
</evidence>
<feature type="active site" evidence="2">
    <location>
        <position position="228"/>
    </location>
</feature>
<gene>
    <name evidence="5" type="ORF">WNY63_05460</name>
</gene>
<dbReference type="Gene3D" id="3.40.605.10">
    <property type="entry name" value="Aldehyde Dehydrogenase, Chain A, domain 1"/>
    <property type="match status" value="1"/>
</dbReference>
<sequence>MKTTAFDVINPSTGEAFDTCPISSQEQLEETILAANEAFKSWSKTPDDVRANALNQMADLMEEYTPELARLLTLEQGKPLKGLGSEFEIGACVGWLRATAAMKIEDKVLEDSNERKAILLRKPVGVVASITPWNWPLMIAIWHIAPAIRVGCTAVIKPANLTPLSTVLMVSILNKVLPKGVLSVITGAAGHQLSSHPKIHKVVFTGSTPVGKVVMKNASDSLKKLTLELGGNDAGIVLPDVNVEEIAEGLFWGAFINGGQTCAALKRLYVHEDIYDEVCEALTKIAISMPMGDGLDENNMFGPVQNQGQFDLVSELVEDAKKSGARILCGGEAATGNGYFYPLTLVADAVDGMRVVDEEQFGPILPIIKYNNIEDAIKSANQSDFGLGGSIWSKNIEKATEIAAQIESGSVWINGHGQVLPHIPFGGVKSSGIGVEFGIEGLHEYTTTQSMHIPK</sequence>
<protein>
    <submittedName>
        <fullName evidence="5">Aldehyde dehydrogenase family protein</fullName>
    </submittedName>
</protein>
<evidence type="ECO:0000259" key="4">
    <source>
        <dbReference type="Pfam" id="PF00171"/>
    </source>
</evidence>
<name>A0ABU9U180_9GAMM</name>
<dbReference type="InterPro" id="IPR044086">
    <property type="entry name" value="LUC3-like"/>
</dbReference>
<dbReference type="PANTHER" id="PTHR11699">
    <property type="entry name" value="ALDEHYDE DEHYDROGENASE-RELATED"/>
    <property type="match status" value="1"/>
</dbReference>
<dbReference type="RefSeq" id="WP_342883470.1">
    <property type="nucleotide sequence ID" value="NZ_JBBMQU010000006.1"/>
</dbReference>
<dbReference type="SUPFAM" id="SSF53720">
    <property type="entry name" value="ALDH-like"/>
    <property type="match status" value="1"/>
</dbReference>
<dbReference type="InterPro" id="IPR016160">
    <property type="entry name" value="Ald_DH_CS_CYS"/>
</dbReference>
<dbReference type="Pfam" id="PF00171">
    <property type="entry name" value="Aldedh"/>
    <property type="match status" value="1"/>
</dbReference>
<evidence type="ECO:0000256" key="2">
    <source>
        <dbReference type="PROSITE-ProRule" id="PRU10007"/>
    </source>
</evidence>
<keyword evidence="6" id="KW-1185">Reference proteome</keyword>
<evidence type="ECO:0000313" key="5">
    <source>
        <dbReference type="EMBL" id="MEM5550176.1"/>
    </source>
</evidence>
<dbReference type="InterPro" id="IPR015590">
    <property type="entry name" value="Aldehyde_DH_dom"/>
</dbReference>